<dbReference type="AlphaFoldDB" id="S3DWC8"/>
<dbReference type="STRING" id="1116229.S3DWC8"/>
<dbReference type="Proteomes" id="UP000016922">
    <property type="component" value="Unassembled WGS sequence"/>
</dbReference>
<gene>
    <name evidence="2" type="ORF">GLAREA_05579</name>
</gene>
<accession>S3DWC8</accession>
<feature type="compositionally biased region" description="Basic and acidic residues" evidence="1">
    <location>
        <begin position="175"/>
        <end position="185"/>
    </location>
</feature>
<feature type="compositionally biased region" description="Low complexity" evidence="1">
    <location>
        <begin position="103"/>
        <end position="120"/>
    </location>
</feature>
<evidence type="ECO:0000313" key="3">
    <source>
        <dbReference type="Proteomes" id="UP000016922"/>
    </source>
</evidence>
<dbReference type="RefSeq" id="XP_008077059.1">
    <property type="nucleotide sequence ID" value="XM_008078868.1"/>
</dbReference>
<dbReference type="HOGENOM" id="CLU_1194983_0_0_1"/>
<feature type="compositionally biased region" description="Basic and acidic residues" evidence="1">
    <location>
        <begin position="151"/>
        <end position="163"/>
    </location>
</feature>
<protein>
    <submittedName>
        <fullName evidence="2">Uncharacterized protein</fullName>
    </submittedName>
</protein>
<dbReference type="KEGG" id="glz:GLAREA_05579"/>
<feature type="region of interest" description="Disordered" evidence="1">
    <location>
        <begin position="65"/>
        <end position="186"/>
    </location>
</feature>
<feature type="compositionally biased region" description="Acidic residues" evidence="1">
    <location>
        <begin position="83"/>
        <end position="92"/>
    </location>
</feature>
<dbReference type="EMBL" id="KE145353">
    <property type="protein sequence ID" value="EPE36241.1"/>
    <property type="molecule type" value="Genomic_DNA"/>
</dbReference>
<proteinExistence type="predicted"/>
<organism evidence="2 3">
    <name type="scientific">Glarea lozoyensis (strain ATCC 20868 / MF5171)</name>
    <dbReference type="NCBI Taxonomy" id="1116229"/>
    <lineage>
        <taxon>Eukaryota</taxon>
        <taxon>Fungi</taxon>
        <taxon>Dikarya</taxon>
        <taxon>Ascomycota</taxon>
        <taxon>Pezizomycotina</taxon>
        <taxon>Leotiomycetes</taxon>
        <taxon>Helotiales</taxon>
        <taxon>Helotiaceae</taxon>
        <taxon>Glarea</taxon>
    </lineage>
</organism>
<sequence length="246" mass="26465">MPPKVATDGGATTLTPKETQMLAVVASLMGDVPEVDFNIVASLVGQKYARNARSACKKLFEKLKANAPPGDYSVKPATAANAEETEGEEDEDSKPSVKKAAVKKAAGTKKVGARAAPKKSTATKKGKSSKVKKEEDMDENDDGADSAQAEFADHSELNGEDGKSPPPAPAIPSEKSTEDLPDVSHDVPWNSVMNGIEATFPAGYKFPIDATELELYHAHSHQITVEAWRVWKEQNNYYEDRAHTPS</sequence>
<evidence type="ECO:0000313" key="2">
    <source>
        <dbReference type="EMBL" id="EPE36241.1"/>
    </source>
</evidence>
<keyword evidence="3" id="KW-1185">Reference proteome</keyword>
<reference evidence="2 3" key="1">
    <citation type="journal article" date="2013" name="BMC Genomics">
        <title>Genomics-driven discovery of the pneumocandin biosynthetic gene cluster in the fungus Glarea lozoyensis.</title>
        <authorList>
            <person name="Chen L."/>
            <person name="Yue Q."/>
            <person name="Zhang X."/>
            <person name="Xiang M."/>
            <person name="Wang C."/>
            <person name="Li S."/>
            <person name="Che Y."/>
            <person name="Ortiz-Lopez F.J."/>
            <person name="Bills G.F."/>
            <person name="Liu X."/>
            <person name="An Z."/>
        </authorList>
    </citation>
    <scope>NUCLEOTIDE SEQUENCE [LARGE SCALE GENOMIC DNA]</scope>
    <source>
        <strain evidence="3">ATCC 20868 / MF5171</strain>
    </source>
</reference>
<dbReference type="OrthoDB" id="3542836at2759"/>
<feature type="compositionally biased region" description="Basic residues" evidence="1">
    <location>
        <begin position="121"/>
        <end position="130"/>
    </location>
</feature>
<name>S3DWC8_GLAL2</name>
<dbReference type="GeneID" id="19464633"/>
<evidence type="ECO:0000256" key="1">
    <source>
        <dbReference type="SAM" id="MobiDB-lite"/>
    </source>
</evidence>